<keyword evidence="2" id="KW-0732">Signal</keyword>
<gene>
    <name evidence="3" type="ORF">AOPFMNJM_2364</name>
</gene>
<feature type="region of interest" description="Disordered" evidence="1">
    <location>
        <begin position="21"/>
        <end position="49"/>
    </location>
</feature>
<feature type="signal peptide" evidence="2">
    <location>
        <begin position="1"/>
        <end position="18"/>
    </location>
</feature>
<evidence type="ECO:0000256" key="2">
    <source>
        <dbReference type="SAM" id="SignalP"/>
    </source>
</evidence>
<feature type="chain" id="PRO_5045043878" evidence="2">
    <location>
        <begin position="19"/>
        <end position="144"/>
    </location>
</feature>
<reference evidence="3" key="1">
    <citation type="journal article" date="2021" name="Front. Microbiol.">
        <title>Comprehensive Comparative Genomics and Phenotyping of Methylobacterium Species.</title>
        <authorList>
            <person name="Alessa O."/>
            <person name="Ogura Y."/>
            <person name="Fujitani Y."/>
            <person name="Takami H."/>
            <person name="Hayashi T."/>
            <person name="Sahin N."/>
            <person name="Tani A."/>
        </authorList>
    </citation>
    <scope>NUCLEOTIDE SEQUENCE</scope>
    <source>
        <strain evidence="3">LMG 23639</strain>
    </source>
</reference>
<name>A0ABQ4SYL9_9HYPH</name>
<dbReference type="EMBL" id="BPQR01000039">
    <property type="protein sequence ID" value="GJE07040.1"/>
    <property type="molecule type" value="Genomic_DNA"/>
</dbReference>
<accession>A0ABQ4SYL9</accession>
<dbReference type="RefSeq" id="WP_238276014.1">
    <property type="nucleotide sequence ID" value="NZ_BPQR01000039.1"/>
</dbReference>
<keyword evidence="4" id="KW-1185">Reference proteome</keyword>
<evidence type="ECO:0000256" key="1">
    <source>
        <dbReference type="SAM" id="MobiDB-lite"/>
    </source>
</evidence>
<dbReference type="Proteomes" id="UP001055102">
    <property type="component" value="Unassembled WGS sequence"/>
</dbReference>
<proteinExistence type="predicted"/>
<sequence length="144" mass="15780">MRLLSVAIALLLALPASARDEASKEIPATAKKSARKAPAGKPEEPSPEMRRRIAALALKQVAFGSISLLPVRFENSRLAGPFEDGGRRLYCVSSHMKGRTFGKAERPKAVFREEAGLLTVLDDDEVCQGHRTRPFEELDTPKDP</sequence>
<evidence type="ECO:0000313" key="3">
    <source>
        <dbReference type="EMBL" id="GJE07040.1"/>
    </source>
</evidence>
<organism evidence="3 4">
    <name type="scientific">Methylobacterium jeotgali</name>
    <dbReference type="NCBI Taxonomy" id="381630"/>
    <lineage>
        <taxon>Bacteria</taxon>
        <taxon>Pseudomonadati</taxon>
        <taxon>Pseudomonadota</taxon>
        <taxon>Alphaproteobacteria</taxon>
        <taxon>Hyphomicrobiales</taxon>
        <taxon>Methylobacteriaceae</taxon>
        <taxon>Methylobacterium</taxon>
    </lineage>
</organism>
<protein>
    <submittedName>
        <fullName evidence="3">Uncharacterized protein</fullName>
    </submittedName>
</protein>
<evidence type="ECO:0000313" key="4">
    <source>
        <dbReference type="Proteomes" id="UP001055102"/>
    </source>
</evidence>
<comment type="caution">
    <text evidence="3">The sequence shown here is derived from an EMBL/GenBank/DDBJ whole genome shotgun (WGS) entry which is preliminary data.</text>
</comment>
<reference evidence="3" key="2">
    <citation type="submission" date="2021-08" db="EMBL/GenBank/DDBJ databases">
        <authorList>
            <person name="Tani A."/>
            <person name="Ola A."/>
            <person name="Ogura Y."/>
            <person name="Katsura K."/>
            <person name="Hayashi T."/>
        </authorList>
    </citation>
    <scope>NUCLEOTIDE SEQUENCE</scope>
    <source>
        <strain evidence="3">LMG 23639</strain>
    </source>
</reference>